<dbReference type="InParanoid" id="A0A0H2S1E0"/>
<gene>
    <name evidence="1" type="ORF">SCHPADRAFT_155405</name>
</gene>
<organism evidence="1 2">
    <name type="scientific">Schizopora paradoxa</name>
    <dbReference type="NCBI Taxonomy" id="27342"/>
    <lineage>
        <taxon>Eukaryota</taxon>
        <taxon>Fungi</taxon>
        <taxon>Dikarya</taxon>
        <taxon>Basidiomycota</taxon>
        <taxon>Agaricomycotina</taxon>
        <taxon>Agaricomycetes</taxon>
        <taxon>Hymenochaetales</taxon>
        <taxon>Schizoporaceae</taxon>
        <taxon>Schizopora</taxon>
    </lineage>
</organism>
<dbReference type="EMBL" id="KQ085902">
    <property type="protein sequence ID" value="KLO17672.1"/>
    <property type="molecule type" value="Genomic_DNA"/>
</dbReference>
<protein>
    <submittedName>
        <fullName evidence="1">Uncharacterized protein</fullName>
    </submittedName>
</protein>
<reference evidence="1 2" key="1">
    <citation type="submission" date="2015-04" db="EMBL/GenBank/DDBJ databases">
        <title>Complete genome sequence of Schizopora paradoxa KUC8140, a cosmopolitan wood degrader in East Asia.</title>
        <authorList>
            <consortium name="DOE Joint Genome Institute"/>
            <person name="Min B."/>
            <person name="Park H."/>
            <person name="Jang Y."/>
            <person name="Kim J.-J."/>
            <person name="Kim K.H."/>
            <person name="Pangilinan J."/>
            <person name="Lipzen A."/>
            <person name="Riley R."/>
            <person name="Grigoriev I.V."/>
            <person name="Spatafora J.W."/>
            <person name="Choi I.-G."/>
        </authorList>
    </citation>
    <scope>NUCLEOTIDE SEQUENCE [LARGE SCALE GENOMIC DNA]</scope>
    <source>
        <strain evidence="1 2">KUC8140</strain>
    </source>
</reference>
<dbReference type="Proteomes" id="UP000053477">
    <property type="component" value="Unassembled WGS sequence"/>
</dbReference>
<keyword evidence="2" id="KW-1185">Reference proteome</keyword>
<dbReference type="AlphaFoldDB" id="A0A0H2S1E0"/>
<proteinExistence type="predicted"/>
<evidence type="ECO:0000313" key="1">
    <source>
        <dbReference type="EMBL" id="KLO17672.1"/>
    </source>
</evidence>
<name>A0A0H2S1E0_9AGAM</name>
<sequence>MILDMIGYLRGSLAIPEFSRSPTRLNSEKMRTGLCRWASLLEVIDSFTSGHPSMTIIFCVGAKIRF</sequence>
<accession>A0A0H2S1E0</accession>
<evidence type="ECO:0000313" key="2">
    <source>
        <dbReference type="Proteomes" id="UP000053477"/>
    </source>
</evidence>